<sequence>MRMNRLALLSCLVSLASGAQSVPDAGVAAGPQAVDTPSSTTSDPATTTTPGSAAQPEARPTRATHESAAETRAAQATDEQADGERDDEDASGSEADDDRDPGQLRVKTSEEDARAEHKRSKRGKKSRDGKDSSREKRDLCEDEDLEDDDSDELSVLAPLQLDVDGRALTPTTLELHGLHRLTDAQVRAFIRPNTQEGSAPTPANLRQTLRRLARTGLFSRVEPRVRVTEQGAAVLEVHLEEHPIVTQVEVEGLRDIQLDEILEELLHLPPRYPDEDSDEDDEEFVATLRVNGARGTLTVSKPCPPQHPPREWLARMDKDTYRPGIVLGGVTAAMQRALRELRSDGYMLASLSGTLTPDGKLTVIVDEGRLESVDVVGVEGAIADRVRDALDLKAGDVFLRSDARRAMERLEARLPFLEAKSVDTDSRDAARRRDARIIEERAVDGVRHYRTQEQKRREKRRRENVEVELSWGELFESWRHGGDGDGITLEGRKLVVHVRPRRPDVDVSLLPIHTQVTGLAPGLAGSLRLWDGKDRIHTTLDAAAFLALRLGGQKLPDDPEGTKRQRRVNLLGGAKVEIPAVGLAELGAQAHDFTDTLDRWRMSDIDSSLYSALINRPDRDYFRRKGVAGFATFRWSDWLAGVEYHSDRYETLRSFSPPLSLFRRDSPPFPNAPVTEGRFQSVVARVEYASGAPRGTKVGSLFRTPETALLDIDGDWDHRPFLHAFATLEVGEGPAAAGADERFWKLVSDFSLVVPTSSKTGLRLRLRGAGGDNLPEQKREALGGWTALRGFGFKEFKGDVSMLASAEYRWHAFGLFTDLGTVRGDGEWTDPRLGVGASFHFTDDVRLDVAWRTDEKATATPEARLFFVRTF</sequence>
<gene>
    <name evidence="3" type="ORF">SAMN05443572_1011203</name>
</gene>
<feature type="compositionally biased region" description="Basic residues" evidence="1">
    <location>
        <begin position="116"/>
        <end position="125"/>
    </location>
</feature>
<keyword evidence="4" id="KW-1185">Reference proteome</keyword>
<feature type="chain" id="PRO_5046249129" description="Bacterial surface antigen (D15) domain-containing protein" evidence="2">
    <location>
        <begin position="20"/>
        <end position="871"/>
    </location>
</feature>
<dbReference type="Gene3D" id="2.40.160.50">
    <property type="entry name" value="membrane protein fhac: a member of the omp85/tpsb transporter family"/>
    <property type="match status" value="1"/>
</dbReference>
<evidence type="ECO:0008006" key="5">
    <source>
        <dbReference type="Google" id="ProtNLM"/>
    </source>
</evidence>
<name>A0ABY1BYF2_MYXFU</name>
<feature type="compositionally biased region" description="Acidic residues" evidence="1">
    <location>
        <begin position="140"/>
        <end position="151"/>
    </location>
</feature>
<feature type="compositionally biased region" description="Basic and acidic residues" evidence="1">
    <location>
        <begin position="59"/>
        <end position="69"/>
    </location>
</feature>
<accession>A0ABY1BYF2</accession>
<organism evidence="3 4">
    <name type="scientific">Myxococcus fulvus</name>
    <dbReference type="NCBI Taxonomy" id="33"/>
    <lineage>
        <taxon>Bacteria</taxon>
        <taxon>Pseudomonadati</taxon>
        <taxon>Myxococcota</taxon>
        <taxon>Myxococcia</taxon>
        <taxon>Myxococcales</taxon>
        <taxon>Cystobacterineae</taxon>
        <taxon>Myxococcaceae</taxon>
        <taxon>Myxococcus</taxon>
    </lineage>
</organism>
<dbReference type="Proteomes" id="UP000183760">
    <property type="component" value="Unassembled WGS sequence"/>
</dbReference>
<evidence type="ECO:0000256" key="1">
    <source>
        <dbReference type="SAM" id="MobiDB-lite"/>
    </source>
</evidence>
<keyword evidence="2" id="KW-0732">Signal</keyword>
<dbReference type="RefSeq" id="WP_174816604.1">
    <property type="nucleotide sequence ID" value="NZ_BJXR01000006.1"/>
</dbReference>
<comment type="caution">
    <text evidence="3">The sequence shown here is derived from an EMBL/GenBank/DDBJ whole genome shotgun (WGS) entry which is preliminary data.</text>
</comment>
<feature type="compositionally biased region" description="Basic and acidic residues" evidence="1">
    <location>
        <begin position="126"/>
        <end position="139"/>
    </location>
</feature>
<protein>
    <recommendedName>
        <fullName evidence="5">Bacterial surface antigen (D15) domain-containing protein</fullName>
    </recommendedName>
</protein>
<dbReference type="EMBL" id="FOIB01000001">
    <property type="protein sequence ID" value="SET13521.1"/>
    <property type="molecule type" value="Genomic_DNA"/>
</dbReference>
<feature type="region of interest" description="Disordered" evidence="1">
    <location>
        <begin position="22"/>
        <end position="151"/>
    </location>
</feature>
<evidence type="ECO:0000256" key="2">
    <source>
        <dbReference type="SAM" id="SignalP"/>
    </source>
</evidence>
<proteinExistence type="predicted"/>
<feature type="signal peptide" evidence="2">
    <location>
        <begin position="1"/>
        <end position="19"/>
    </location>
</feature>
<evidence type="ECO:0000313" key="4">
    <source>
        <dbReference type="Proteomes" id="UP000183760"/>
    </source>
</evidence>
<evidence type="ECO:0000313" key="3">
    <source>
        <dbReference type="EMBL" id="SET13521.1"/>
    </source>
</evidence>
<feature type="compositionally biased region" description="Acidic residues" evidence="1">
    <location>
        <begin position="79"/>
        <end position="99"/>
    </location>
</feature>
<feature type="compositionally biased region" description="Low complexity" evidence="1">
    <location>
        <begin position="35"/>
        <end position="54"/>
    </location>
</feature>
<reference evidence="3 4" key="1">
    <citation type="submission" date="2016-10" db="EMBL/GenBank/DDBJ databases">
        <authorList>
            <person name="Varghese N."/>
            <person name="Submissions S."/>
        </authorList>
    </citation>
    <scope>NUCLEOTIDE SEQUENCE [LARGE SCALE GENOMIC DNA]</scope>
    <source>
        <strain evidence="3 4">DSM 16525</strain>
    </source>
</reference>